<feature type="region of interest" description="Disordered" evidence="1">
    <location>
        <begin position="472"/>
        <end position="509"/>
    </location>
</feature>
<dbReference type="InterPro" id="IPR045450">
    <property type="entry name" value="VMAP_C"/>
</dbReference>
<keyword evidence="6" id="KW-1185">Reference proteome</keyword>
<evidence type="ECO:0000313" key="6">
    <source>
        <dbReference type="Proteomes" id="UP000234331"/>
    </source>
</evidence>
<dbReference type="InterPro" id="IPR045555">
    <property type="entry name" value="VMAP-M0"/>
</dbReference>
<sequence>MANGDASRAYRETLIMAVVDMLEREPDLRSVEVRMLLVGRLERRVGWRLRLPEYHVDRDWYLRLVQGCFDDLPGGVSALVDAVGDLRPDSPLADRLCRLRDEWDAIDVAEDLGTLWEVLRDELTAVTARRGTWAFHEACSPSRTPRHCATAWHQFVWAASRVPAPGELTPPVRFLLRCQDLLTPGTWVRVEAWLYRQVHRSDLSAQLHSARLALAPALARRRHACVITLQLEPMGPGPDDHHASWTLRWTGSAAAWLGPARQAGTERFEEVTAAILDEAEAVVAAEIPVGEPIDLLVELTLPTQHLALPVCGWAREVDGSRRLLLQDYAIVLRSLDRLQWSDLARRRWQQRWAAYSEAAPGDVVVVEAARIGPFGLDAQRGITVVVLSGPPTPGSVAQRQLVDALRAGVAVAAWQRPESGRAAIDADLHHVLVHGEPRDLPHRLRAENLTRLDQSADPLGAHLHAVTLLYDDADRPPTAGGAARRTERPPAGGWVSPAAVTRPAPVAAS</sequence>
<reference evidence="5 6" key="1">
    <citation type="submission" date="2017-06" db="EMBL/GenBank/DDBJ databases">
        <authorList>
            <person name="Kim H.J."/>
            <person name="Triplett B.A."/>
        </authorList>
    </citation>
    <scope>NUCLEOTIDE SEQUENCE [LARGE SCALE GENOMIC DNA]</scope>
    <source>
        <strain evidence="5">FRACA_ARgP5</strain>
    </source>
</reference>
<dbReference type="EMBL" id="FZMO01000527">
    <property type="protein sequence ID" value="SNQ51133.1"/>
    <property type="molecule type" value="Genomic_DNA"/>
</dbReference>
<evidence type="ECO:0000259" key="4">
    <source>
        <dbReference type="Pfam" id="PF20028"/>
    </source>
</evidence>
<evidence type="ECO:0000256" key="1">
    <source>
        <dbReference type="SAM" id="MobiDB-lite"/>
    </source>
</evidence>
<dbReference type="Pfam" id="PF19916">
    <property type="entry name" value="VMAP-M0"/>
    <property type="match status" value="1"/>
</dbReference>
<protein>
    <submittedName>
        <fullName evidence="5">Uncharacterized protein</fullName>
    </submittedName>
</protein>
<dbReference type="Pfam" id="PF20028">
    <property type="entry name" value="VMAP-C"/>
    <property type="match status" value="1"/>
</dbReference>
<feature type="domain" description="vWA-MoxR associated protein C-terminal" evidence="4">
    <location>
        <begin position="259"/>
        <end position="473"/>
    </location>
</feature>
<evidence type="ECO:0000313" key="5">
    <source>
        <dbReference type="EMBL" id="SNQ51133.1"/>
    </source>
</evidence>
<feature type="domain" description="Effector-associated" evidence="3">
    <location>
        <begin position="19"/>
        <end position="101"/>
    </location>
</feature>
<dbReference type="InterPro" id="IPR045431">
    <property type="entry name" value="EAD2"/>
</dbReference>
<organism evidence="5 6">
    <name type="scientific">Frankia canadensis</name>
    <dbReference type="NCBI Taxonomy" id="1836972"/>
    <lineage>
        <taxon>Bacteria</taxon>
        <taxon>Bacillati</taxon>
        <taxon>Actinomycetota</taxon>
        <taxon>Actinomycetes</taxon>
        <taxon>Frankiales</taxon>
        <taxon>Frankiaceae</taxon>
        <taxon>Frankia</taxon>
    </lineage>
</organism>
<dbReference type="Proteomes" id="UP000234331">
    <property type="component" value="Unassembled WGS sequence"/>
</dbReference>
<proteinExistence type="predicted"/>
<evidence type="ECO:0000259" key="3">
    <source>
        <dbReference type="Pfam" id="PF19956"/>
    </source>
</evidence>
<evidence type="ECO:0000259" key="2">
    <source>
        <dbReference type="Pfam" id="PF19916"/>
    </source>
</evidence>
<dbReference type="Pfam" id="PF19956">
    <property type="entry name" value="EAD2"/>
    <property type="match status" value="1"/>
</dbReference>
<accession>A0A2I2KZP2</accession>
<dbReference type="AlphaFoldDB" id="A0A2I2KZP2"/>
<feature type="domain" description="vWA-MoxR associated protein middle region 0" evidence="2">
    <location>
        <begin position="116"/>
        <end position="211"/>
    </location>
</feature>
<feature type="compositionally biased region" description="Low complexity" evidence="1">
    <location>
        <begin position="495"/>
        <end position="509"/>
    </location>
</feature>
<name>A0A2I2KZP2_9ACTN</name>
<gene>
    <name evidence="5" type="ORF">FRACA_610014</name>
</gene>